<evidence type="ECO:0000256" key="2">
    <source>
        <dbReference type="RuleBase" id="RU000411"/>
    </source>
</evidence>
<dbReference type="SMART" id="SM00093">
    <property type="entry name" value="SERPIN"/>
    <property type="match status" value="1"/>
</dbReference>
<evidence type="ECO:0000259" key="3">
    <source>
        <dbReference type="SMART" id="SM00093"/>
    </source>
</evidence>
<comment type="similarity">
    <text evidence="1 2">Belongs to the serpin family.</text>
</comment>
<evidence type="ECO:0000313" key="4">
    <source>
        <dbReference type="EMBL" id="CAJ0589356.1"/>
    </source>
</evidence>
<dbReference type="InterPro" id="IPR042178">
    <property type="entry name" value="Serpin_sf_1"/>
</dbReference>
<evidence type="ECO:0000313" key="5">
    <source>
        <dbReference type="Proteomes" id="UP001176961"/>
    </source>
</evidence>
<sequence>MRMQAIETDFGLDLLRRAPIQQSCVLSPLSVMFALAMVQVGSKGNTKMQISNKILDGASDETLLSHLSKLSADIAKAKKGVQTKIANGFFLDELYDDNLNKSYVEKIRKHFSAKVATLDFSDAVTSAKEINDFVSNSTNGKIKKLVNRNTIKDAFFVITNAIYFHGIWQDKFSKNATAKGDFFTAENKSKELDFMKASKEKRMYAEDEDLQLLSLNYMDRSYALNIILPKKKFGLQPLLAKMTGTKLQNLLRRLENKTITISLPKIKLETNFKLKEALMAMGITDMFGWQADLSQITDQYALYVSDAAHKAVFEMDEESTTAAAATAFRGSYKSLVRKLNFIADHPFLLLLTKSRHPLFIGKFTGN</sequence>
<dbReference type="InterPro" id="IPR042185">
    <property type="entry name" value="Serpin_sf_2"/>
</dbReference>
<gene>
    <name evidence="4" type="ORF">CYNAS_LOCUS1339</name>
</gene>
<dbReference type="InterPro" id="IPR023796">
    <property type="entry name" value="Serpin_dom"/>
</dbReference>
<dbReference type="SUPFAM" id="SSF56574">
    <property type="entry name" value="Serpins"/>
    <property type="match status" value="1"/>
</dbReference>
<dbReference type="PROSITE" id="PS00284">
    <property type="entry name" value="SERPIN"/>
    <property type="match status" value="1"/>
</dbReference>
<dbReference type="InterPro" id="IPR023795">
    <property type="entry name" value="Serpin_CS"/>
</dbReference>
<comment type="caution">
    <text evidence="4">The sequence shown here is derived from an EMBL/GenBank/DDBJ whole genome shotgun (WGS) entry which is preliminary data.</text>
</comment>
<dbReference type="Gene3D" id="2.30.39.10">
    <property type="entry name" value="Alpha-1-antitrypsin, domain 1"/>
    <property type="match status" value="1"/>
</dbReference>
<dbReference type="EMBL" id="CATQJL010000001">
    <property type="protein sequence ID" value="CAJ0589356.1"/>
    <property type="molecule type" value="Genomic_DNA"/>
</dbReference>
<dbReference type="GO" id="GO:0005615">
    <property type="term" value="C:extracellular space"/>
    <property type="evidence" value="ECO:0007669"/>
    <property type="project" value="InterPro"/>
</dbReference>
<proteinExistence type="inferred from homology"/>
<dbReference type="InterPro" id="IPR000215">
    <property type="entry name" value="Serpin_fam"/>
</dbReference>
<feature type="domain" description="Serpin" evidence="3">
    <location>
        <begin position="12"/>
        <end position="366"/>
    </location>
</feature>
<dbReference type="Pfam" id="PF00079">
    <property type="entry name" value="Serpin"/>
    <property type="match status" value="1"/>
</dbReference>
<name>A0AA36GI43_CYLNA</name>
<evidence type="ECO:0000256" key="1">
    <source>
        <dbReference type="ARBA" id="ARBA00009500"/>
    </source>
</evidence>
<dbReference type="AlphaFoldDB" id="A0AA36GI43"/>
<organism evidence="4 5">
    <name type="scientific">Cylicocyclus nassatus</name>
    <name type="common">Nematode worm</name>
    <dbReference type="NCBI Taxonomy" id="53992"/>
    <lineage>
        <taxon>Eukaryota</taxon>
        <taxon>Metazoa</taxon>
        <taxon>Ecdysozoa</taxon>
        <taxon>Nematoda</taxon>
        <taxon>Chromadorea</taxon>
        <taxon>Rhabditida</taxon>
        <taxon>Rhabditina</taxon>
        <taxon>Rhabditomorpha</taxon>
        <taxon>Strongyloidea</taxon>
        <taxon>Strongylidae</taxon>
        <taxon>Cylicocyclus</taxon>
    </lineage>
</organism>
<protein>
    <recommendedName>
        <fullName evidence="3">Serpin domain-containing protein</fullName>
    </recommendedName>
</protein>
<dbReference type="PANTHER" id="PTHR11461:SF211">
    <property type="entry name" value="GH10112P-RELATED"/>
    <property type="match status" value="1"/>
</dbReference>
<dbReference type="GO" id="GO:0004867">
    <property type="term" value="F:serine-type endopeptidase inhibitor activity"/>
    <property type="evidence" value="ECO:0007669"/>
    <property type="project" value="InterPro"/>
</dbReference>
<reference evidence="4" key="1">
    <citation type="submission" date="2023-07" db="EMBL/GenBank/DDBJ databases">
        <authorList>
            <consortium name="CYATHOMIX"/>
        </authorList>
    </citation>
    <scope>NUCLEOTIDE SEQUENCE</scope>
    <source>
        <strain evidence="4">N/A</strain>
    </source>
</reference>
<dbReference type="InterPro" id="IPR036186">
    <property type="entry name" value="Serpin_sf"/>
</dbReference>
<dbReference type="Gene3D" id="3.30.497.10">
    <property type="entry name" value="Antithrombin, subunit I, domain 2"/>
    <property type="match status" value="1"/>
</dbReference>
<dbReference type="Proteomes" id="UP001176961">
    <property type="component" value="Unassembled WGS sequence"/>
</dbReference>
<accession>A0AA36GI43</accession>
<dbReference type="PANTHER" id="PTHR11461">
    <property type="entry name" value="SERINE PROTEASE INHIBITOR, SERPIN"/>
    <property type="match status" value="1"/>
</dbReference>
<keyword evidence="5" id="KW-1185">Reference proteome</keyword>